<feature type="chain" id="PRO_5044981669" description="Arabinogalactan endo-beta-1,4-galactanase" evidence="4">
    <location>
        <begin position="30"/>
        <end position="1372"/>
    </location>
</feature>
<keyword evidence="4" id="KW-0732">Signal</keyword>
<feature type="domain" description="Fibronectin type-III" evidence="6">
    <location>
        <begin position="186"/>
        <end position="267"/>
    </location>
</feature>
<feature type="domain" description="SLH" evidence="7">
    <location>
        <begin position="1317"/>
        <end position="1372"/>
    </location>
</feature>
<dbReference type="Gene3D" id="2.60.40.10">
    <property type="entry name" value="Immunoglobulins"/>
    <property type="match status" value="2"/>
</dbReference>
<dbReference type="Gene3D" id="3.20.20.80">
    <property type="entry name" value="Glycosidases"/>
    <property type="match status" value="1"/>
</dbReference>
<dbReference type="InterPro" id="IPR036116">
    <property type="entry name" value="FN3_sf"/>
</dbReference>
<dbReference type="PROSITE" id="PS51272">
    <property type="entry name" value="SLH"/>
    <property type="match status" value="3"/>
</dbReference>
<comment type="catalytic activity">
    <reaction evidence="4">
        <text>The enzyme specifically hydrolyzes (1-&gt;4)-beta-D-galactosidic linkages in type I arabinogalactans.</text>
        <dbReference type="EC" id="3.2.1.89"/>
    </reaction>
</comment>
<dbReference type="Proteomes" id="UP001597493">
    <property type="component" value="Unassembled WGS sequence"/>
</dbReference>
<organism evidence="8 9">
    <name type="scientific">Paenibacillus thailandensis</name>
    <dbReference type="NCBI Taxonomy" id="393250"/>
    <lineage>
        <taxon>Bacteria</taxon>
        <taxon>Bacillati</taxon>
        <taxon>Bacillota</taxon>
        <taxon>Bacilli</taxon>
        <taxon>Bacillales</taxon>
        <taxon>Paenibacillaceae</taxon>
        <taxon>Paenibacillus</taxon>
    </lineage>
</organism>
<keyword evidence="3 4" id="KW-0326">Glycosidase</keyword>
<keyword evidence="2 4" id="KW-0378">Hydrolase</keyword>
<comment type="similarity">
    <text evidence="1 4">Belongs to the glycosyl hydrolase 53 family.</text>
</comment>
<evidence type="ECO:0000256" key="5">
    <source>
        <dbReference type="SAM" id="MobiDB-lite"/>
    </source>
</evidence>
<dbReference type="EMBL" id="JBHUMY010000038">
    <property type="protein sequence ID" value="MFD2663107.1"/>
    <property type="molecule type" value="Genomic_DNA"/>
</dbReference>
<dbReference type="PROSITE" id="PS50853">
    <property type="entry name" value="FN3"/>
    <property type="match status" value="2"/>
</dbReference>
<accession>A0ABW5R3P3</accession>
<dbReference type="SUPFAM" id="SSF49265">
    <property type="entry name" value="Fibronectin type III"/>
    <property type="match status" value="2"/>
</dbReference>
<reference evidence="9" key="1">
    <citation type="journal article" date="2019" name="Int. J. Syst. Evol. Microbiol.">
        <title>The Global Catalogue of Microorganisms (GCM) 10K type strain sequencing project: providing services to taxonomists for standard genome sequencing and annotation.</title>
        <authorList>
            <consortium name="The Broad Institute Genomics Platform"/>
            <consortium name="The Broad Institute Genome Sequencing Center for Infectious Disease"/>
            <person name="Wu L."/>
            <person name="Ma J."/>
        </authorList>
    </citation>
    <scope>NUCLEOTIDE SEQUENCE [LARGE SCALE GENOMIC DNA]</scope>
    <source>
        <strain evidence="9">TISTR 1827</strain>
    </source>
</reference>
<dbReference type="SUPFAM" id="SSF51445">
    <property type="entry name" value="(Trans)glycosidases"/>
    <property type="match status" value="1"/>
</dbReference>
<feature type="domain" description="SLH" evidence="7">
    <location>
        <begin position="1248"/>
        <end position="1311"/>
    </location>
</feature>
<evidence type="ECO:0000256" key="3">
    <source>
        <dbReference type="ARBA" id="ARBA00023295"/>
    </source>
</evidence>
<proteinExistence type="inferred from homology"/>
<protein>
    <recommendedName>
        <fullName evidence="4">Arabinogalactan endo-beta-1,4-galactanase</fullName>
        <ecNumber evidence="4">3.2.1.89</ecNumber>
    </recommendedName>
</protein>
<dbReference type="RefSeq" id="WP_379278493.1">
    <property type="nucleotide sequence ID" value="NZ_JBHUGT010000007.1"/>
</dbReference>
<evidence type="ECO:0000259" key="6">
    <source>
        <dbReference type="PROSITE" id="PS50853"/>
    </source>
</evidence>
<dbReference type="PANTHER" id="PTHR34983:SF2">
    <property type="entry name" value="ENDO-BETA-1,4-GALACTANASE"/>
    <property type="match status" value="1"/>
</dbReference>
<dbReference type="Pfam" id="PF07745">
    <property type="entry name" value="Glyco_hydro_53"/>
    <property type="match status" value="1"/>
</dbReference>
<dbReference type="CDD" id="cd00063">
    <property type="entry name" value="FN3"/>
    <property type="match status" value="2"/>
</dbReference>
<dbReference type="Pfam" id="PF07532">
    <property type="entry name" value="Big_4"/>
    <property type="match status" value="1"/>
</dbReference>
<feature type="region of interest" description="Disordered" evidence="5">
    <location>
        <begin position="964"/>
        <end position="1002"/>
    </location>
</feature>
<dbReference type="EC" id="3.2.1.89" evidence="4"/>
<dbReference type="InterPro" id="IPR003961">
    <property type="entry name" value="FN3_dom"/>
</dbReference>
<evidence type="ECO:0000256" key="1">
    <source>
        <dbReference type="ARBA" id="ARBA00010687"/>
    </source>
</evidence>
<evidence type="ECO:0000313" key="9">
    <source>
        <dbReference type="Proteomes" id="UP001597493"/>
    </source>
</evidence>
<evidence type="ECO:0000259" key="7">
    <source>
        <dbReference type="PROSITE" id="PS51272"/>
    </source>
</evidence>
<dbReference type="SMART" id="SM00060">
    <property type="entry name" value="FN3"/>
    <property type="match status" value="2"/>
</dbReference>
<sequence length="1372" mass="145949">MKWSFKLRNKVSAFMAVVMVVTAVLSAVAVPVKAEAGSANLLVNPGFDTGDFTGWTVDGSSEAASVKSDPYSSNITNAANYYSESDFSFTLSQTVEGLENGIYVLRAEVSGSGGDNVRLFAADTGEEDMTGSEIANTGWDQWQKAELGGIKVTNGTATVGIAVDGPAGAWGWIDNFEFYKVPVWEDDKSLDAVDVAENSVTLSWSGTVTADVYGVYRDDKLLGTTDEATYEVNGLSPGTTYTFKVEGQKAGAWSENGPSVTVTTKGASPGDAAEDFIKGADISTLQAIEDAGGKYYDNGVEKDLLDILSDHGVNYIRLRLWNDPVDAGGYNDKAHVVDMARRVKESGMKLLLDFHYSDFWADPGNQVKPAAWANLSFEQLKQAVYDYTAEAMEELKEVNAYPDMVQIGNEINPGMLLPDGSANNYDSLAALLTSGIRAVRDTTPDGHKIKVMIHLAEGGDNEQFRGFFDALTARNVDFDVIGMSYYPYWHGSFQELKTNLNDMAARYGKEVVVAETSYGHTLADGDGWGNIFGQDEADEAGFPATVEGQKLEFTTVLNTVAHVPGGKGIGAFYWEPAWIPVPKDANGDYQAGWKIKEGNAWDNQAMFDFGGHALPSLDAFLFEPGDLPEKEPLLVSDPDGITVPVNEPADRVAALLPDAEVLYNEGSVEPAAVDWEPIDQDDLSRIGTFTLSGKVEGTDLTTEVGITVTAYRNVLQDPGFEESWEFKQANPSEETNGTGQNEGAEPGESAENIAWTVAGTLDSIKVNEGTGNVYSGTRGANYWYGSDFGFTLSQTVTGLANGTYVLKAKVHGGGGENAGYLFAEGYGGEKLTQSFTNTGWQVWSSPAIGGIEVANGQATVGIAVDAPANTWGWIDDFELYRLVEVAEWTSNKTLTASDAASDSVMLSWSGAADADRIAGYKIYRDGQLIGTVTGTTSYEATGLAPDTSYTFKVEASLDGSIWTSTGPSATVRTAAEPSDDTDDPDSDSGGASGATGGSRSSDHAAEIAAYRLKDNGSGKVTAEVPAGTTEVRLPGNAGDLLGSSALELKTGGFTLGIPASVLKQLAGRLDDQTGGDTIVLKLTPADETAADDYVAKAEEQSGGSIRAVGPLYDFDLYIRTDDGQTERLTEFDEPLVLAFPGGSVTDRTIAGVYFISEDGKLEYAGGEWKDGAVTASIRHFSKYGLLQVYKTFADVPQSHWAYDTIRELAAKQYVTGVSADQFQPDRAVTRAEFAAMLVGALKPAEAGKAARFADVPADAWYADDVAAAYEAGIVKGTGPDSFEPNRVITREEMAAMTVKAYAALTGASPAGGGSGSAVSFADRDDVSAWAEADVQAAYALGLVKGRSAERFMPQGASTRAEAAQIVWNLLHK</sequence>
<dbReference type="InterPro" id="IPR011081">
    <property type="entry name" value="Big_4"/>
</dbReference>
<comment type="caution">
    <text evidence="8">The sequence shown here is derived from an EMBL/GenBank/DDBJ whole genome shotgun (WGS) entry which is preliminary data.</text>
</comment>
<feature type="signal peptide" evidence="4">
    <location>
        <begin position="1"/>
        <end position="29"/>
    </location>
</feature>
<feature type="domain" description="Fibronectin type-III" evidence="6">
    <location>
        <begin position="890"/>
        <end position="976"/>
    </location>
</feature>
<dbReference type="InterPro" id="IPR001119">
    <property type="entry name" value="SLH_dom"/>
</dbReference>
<gene>
    <name evidence="8" type="ORF">ACFSW5_22880</name>
</gene>
<evidence type="ECO:0000313" key="8">
    <source>
        <dbReference type="EMBL" id="MFD2663107.1"/>
    </source>
</evidence>
<feature type="compositionally biased region" description="Acidic residues" evidence="5">
    <location>
        <begin position="977"/>
        <end position="986"/>
    </location>
</feature>
<dbReference type="InterPro" id="IPR017853">
    <property type="entry name" value="GH"/>
</dbReference>
<dbReference type="InterPro" id="IPR013783">
    <property type="entry name" value="Ig-like_fold"/>
</dbReference>
<evidence type="ECO:0000256" key="2">
    <source>
        <dbReference type="ARBA" id="ARBA00022801"/>
    </source>
</evidence>
<dbReference type="Pfam" id="PF00395">
    <property type="entry name" value="SLH"/>
    <property type="match status" value="3"/>
</dbReference>
<name>A0ABW5R3P3_9BACL</name>
<dbReference type="Gene3D" id="2.60.120.260">
    <property type="entry name" value="Galactose-binding domain-like"/>
    <property type="match status" value="2"/>
</dbReference>
<dbReference type="PANTHER" id="PTHR34983">
    <property type="entry name" value="ARABINOGALACTAN ENDO-BETA-1,4-GALACTANASE A"/>
    <property type="match status" value="1"/>
</dbReference>
<keyword evidence="9" id="KW-1185">Reference proteome</keyword>
<dbReference type="Pfam" id="PF00041">
    <property type="entry name" value="fn3"/>
    <property type="match status" value="2"/>
</dbReference>
<evidence type="ECO:0000256" key="4">
    <source>
        <dbReference type="RuleBase" id="RU361192"/>
    </source>
</evidence>
<dbReference type="GO" id="GO:0016787">
    <property type="term" value="F:hydrolase activity"/>
    <property type="evidence" value="ECO:0007669"/>
    <property type="project" value="UniProtKB-KW"/>
</dbReference>
<dbReference type="InterPro" id="IPR011683">
    <property type="entry name" value="Glyco_hydro_53"/>
</dbReference>
<feature type="domain" description="SLH" evidence="7">
    <location>
        <begin position="1188"/>
        <end position="1247"/>
    </location>
</feature>